<accession>A0A4R0RQZ3</accession>
<dbReference type="AlphaFoldDB" id="A0A4R0RQZ3"/>
<name>A0A4R0RQZ3_9APHY</name>
<evidence type="ECO:0000313" key="2">
    <source>
        <dbReference type="Proteomes" id="UP000292702"/>
    </source>
</evidence>
<proteinExistence type="predicted"/>
<dbReference type="Proteomes" id="UP000292702">
    <property type="component" value="Unassembled WGS sequence"/>
</dbReference>
<reference evidence="1 2" key="1">
    <citation type="submission" date="2018-11" db="EMBL/GenBank/DDBJ databases">
        <title>Genome assembly of Steccherinum ochraceum LE-BIN_3174, the white-rot fungus of the Steccherinaceae family (The Residual Polyporoid clade, Polyporales, Basidiomycota).</title>
        <authorList>
            <person name="Fedorova T.V."/>
            <person name="Glazunova O.A."/>
            <person name="Landesman E.O."/>
            <person name="Moiseenko K.V."/>
            <person name="Psurtseva N.V."/>
            <person name="Savinova O.S."/>
            <person name="Shakhova N.V."/>
            <person name="Tyazhelova T.V."/>
            <person name="Vasina D.V."/>
        </authorList>
    </citation>
    <scope>NUCLEOTIDE SEQUENCE [LARGE SCALE GENOMIC DNA]</scope>
    <source>
        <strain evidence="1 2">LE-BIN_3174</strain>
    </source>
</reference>
<evidence type="ECO:0000313" key="1">
    <source>
        <dbReference type="EMBL" id="TCD71211.1"/>
    </source>
</evidence>
<gene>
    <name evidence="1" type="ORF">EIP91_011689</name>
</gene>
<organism evidence="1 2">
    <name type="scientific">Steccherinum ochraceum</name>
    <dbReference type="NCBI Taxonomy" id="92696"/>
    <lineage>
        <taxon>Eukaryota</taxon>
        <taxon>Fungi</taxon>
        <taxon>Dikarya</taxon>
        <taxon>Basidiomycota</taxon>
        <taxon>Agaricomycotina</taxon>
        <taxon>Agaricomycetes</taxon>
        <taxon>Polyporales</taxon>
        <taxon>Steccherinaceae</taxon>
        <taxon>Steccherinum</taxon>
    </lineage>
</organism>
<sequence length="187" mass="21423">MKRDEFRRNRRGNVLANKRNECAACRALGTLLPYSYGFHKFQIPTGHNVYGFLTEDVHGVPLPAPEDLPDIDLQRRMVRHLNLVERTLLYKGVGKHWYFESVTVTELPTDAGDPTSFRVVVSDCALARLRLGQDLYFPPMQEPVAEMYVGTSDGPWQALGAAGYELTKDEFDEWSEPPLNDHERWSR</sequence>
<comment type="caution">
    <text evidence="1">The sequence shown here is derived from an EMBL/GenBank/DDBJ whole genome shotgun (WGS) entry which is preliminary data.</text>
</comment>
<keyword evidence="2" id="KW-1185">Reference proteome</keyword>
<protein>
    <submittedName>
        <fullName evidence="1">Uncharacterized protein</fullName>
    </submittedName>
</protein>
<dbReference type="EMBL" id="RWJN01000008">
    <property type="protein sequence ID" value="TCD71211.1"/>
    <property type="molecule type" value="Genomic_DNA"/>
</dbReference>